<dbReference type="EMBL" id="JBHTLD010000019">
    <property type="protein sequence ID" value="MFD1185345.1"/>
    <property type="molecule type" value="Genomic_DNA"/>
</dbReference>
<name>A0ABW3SP94_9BACT</name>
<protein>
    <submittedName>
        <fullName evidence="1">Uncharacterized protein</fullName>
    </submittedName>
</protein>
<gene>
    <name evidence="1" type="ORF">ACFQ2O_03930</name>
</gene>
<accession>A0ABW3SP94</accession>
<sequence length="118" mass="12949">MSVLLSSVGVALSETICRMADTALPPTAKEHACCSTSGKTTDQDGCCEQNVSYEKLETVAVQKQHNLVVPVYFFSVTKPLLPQFLANIGAEARIYSYTDSSPPLYGRNLLHRYHVLIV</sequence>
<evidence type="ECO:0000313" key="1">
    <source>
        <dbReference type="EMBL" id="MFD1185345.1"/>
    </source>
</evidence>
<comment type="caution">
    <text evidence="1">The sequence shown here is derived from an EMBL/GenBank/DDBJ whole genome shotgun (WGS) entry which is preliminary data.</text>
</comment>
<dbReference type="Proteomes" id="UP001597094">
    <property type="component" value="Unassembled WGS sequence"/>
</dbReference>
<dbReference type="RefSeq" id="WP_377523101.1">
    <property type="nucleotide sequence ID" value="NZ_JBHTLD010000019.1"/>
</dbReference>
<proteinExistence type="predicted"/>
<organism evidence="1 2">
    <name type="scientific">Pontibacter rugosus</name>
    <dbReference type="NCBI Taxonomy" id="1745966"/>
    <lineage>
        <taxon>Bacteria</taxon>
        <taxon>Pseudomonadati</taxon>
        <taxon>Bacteroidota</taxon>
        <taxon>Cytophagia</taxon>
        <taxon>Cytophagales</taxon>
        <taxon>Hymenobacteraceae</taxon>
        <taxon>Pontibacter</taxon>
    </lineage>
</organism>
<evidence type="ECO:0000313" key="2">
    <source>
        <dbReference type="Proteomes" id="UP001597094"/>
    </source>
</evidence>
<keyword evidence="2" id="KW-1185">Reference proteome</keyword>
<reference evidence="2" key="1">
    <citation type="journal article" date="2019" name="Int. J. Syst. Evol. Microbiol.">
        <title>The Global Catalogue of Microorganisms (GCM) 10K type strain sequencing project: providing services to taxonomists for standard genome sequencing and annotation.</title>
        <authorList>
            <consortium name="The Broad Institute Genomics Platform"/>
            <consortium name="The Broad Institute Genome Sequencing Center for Infectious Disease"/>
            <person name="Wu L."/>
            <person name="Ma J."/>
        </authorList>
    </citation>
    <scope>NUCLEOTIDE SEQUENCE [LARGE SCALE GENOMIC DNA]</scope>
    <source>
        <strain evidence="2">JCM 31319</strain>
    </source>
</reference>